<reference evidence="2" key="1">
    <citation type="journal article" date="2014" name="Front. Microbiol.">
        <title>High frequency of phylogenetically diverse reductive dehalogenase-homologous genes in deep subseafloor sedimentary metagenomes.</title>
        <authorList>
            <person name="Kawai M."/>
            <person name="Futagami T."/>
            <person name="Toyoda A."/>
            <person name="Takaki Y."/>
            <person name="Nishi S."/>
            <person name="Hori S."/>
            <person name="Arai W."/>
            <person name="Tsubouchi T."/>
            <person name="Morono Y."/>
            <person name="Uchiyama I."/>
            <person name="Ito T."/>
            <person name="Fujiyama A."/>
            <person name="Inagaki F."/>
            <person name="Takami H."/>
        </authorList>
    </citation>
    <scope>NUCLEOTIDE SEQUENCE</scope>
    <source>
        <strain evidence="2">Expedition CK06-06</strain>
    </source>
</reference>
<feature type="transmembrane region" description="Helical" evidence="1">
    <location>
        <begin position="9"/>
        <end position="30"/>
    </location>
</feature>
<dbReference type="EMBL" id="BARU01006345">
    <property type="protein sequence ID" value="GAH46870.1"/>
    <property type="molecule type" value="Genomic_DNA"/>
</dbReference>
<keyword evidence="1" id="KW-0812">Transmembrane</keyword>
<organism evidence="2">
    <name type="scientific">marine sediment metagenome</name>
    <dbReference type="NCBI Taxonomy" id="412755"/>
    <lineage>
        <taxon>unclassified sequences</taxon>
        <taxon>metagenomes</taxon>
        <taxon>ecological metagenomes</taxon>
    </lineage>
</organism>
<feature type="transmembrane region" description="Helical" evidence="1">
    <location>
        <begin position="36"/>
        <end position="58"/>
    </location>
</feature>
<name>X1GPR4_9ZZZZ</name>
<protein>
    <submittedName>
        <fullName evidence="2">Uncharacterized protein</fullName>
    </submittedName>
</protein>
<keyword evidence="1" id="KW-1133">Transmembrane helix</keyword>
<dbReference type="AlphaFoldDB" id="X1GPR4"/>
<sequence>MRLETEKNICYVMICTIFPLIIYAYIKLYIDGDIPLIVMILIIIIALSIFIFVITYTSKYFKKKIEHRKATRFHRF</sequence>
<evidence type="ECO:0000313" key="2">
    <source>
        <dbReference type="EMBL" id="GAH46870.1"/>
    </source>
</evidence>
<evidence type="ECO:0000256" key="1">
    <source>
        <dbReference type="SAM" id="Phobius"/>
    </source>
</evidence>
<keyword evidence="1" id="KW-0472">Membrane</keyword>
<proteinExistence type="predicted"/>
<accession>X1GPR4</accession>
<comment type="caution">
    <text evidence="2">The sequence shown here is derived from an EMBL/GenBank/DDBJ whole genome shotgun (WGS) entry which is preliminary data.</text>
</comment>
<gene>
    <name evidence="2" type="ORF">S03H2_12471</name>
</gene>